<dbReference type="HAMAP" id="MF_00182">
    <property type="entry name" value="Formyl_trans"/>
    <property type="match status" value="1"/>
</dbReference>
<keyword evidence="11" id="KW-1185">Reference proteome</keyword>
<dbReference type="Gene3D" id="3.40.50.12230">
    <property type="match status" value="1"/>
</dbReference>
<evidence type="ECO:0000256" key="1">
    <source>
        <dbReference type="ARBA" id="ARBA00010699"/>
    </source>
</evidence>
<dbReference type="SUPFAM" id="SSF53328">
    <property type="entry name" value="Formyltransferase"/>
    <property type="match status" value="1"/>
</dbReference>
<comment type="catalytic activity">
    <reaction evidence="5">
        <text>L-methionyl-tRNA(fMet) + (6R)-10-formyltetrahydrofolate = N-formyl-L-methionyl-tRNA(fMet) + (6S)-5,6,7,8-tetrahydrofolate + H(+)</text>
        <dbReference type="Rhea" id="RHEA:24380"/>
        <dbReference type="Rhea" id="RHEA-COMP:9952"/>
        <dbReference type="Rhea" id="RHEA-COMP:9953"/>
        <dbReference type="ChEBI" id="CHEBI:15378"/>
        <dbReference type="ChEBI" id="CHEBI:57453"/>
        <dbReference type="ChEBI" id="CHEBI:78530"/>
        <dbReference type="ChEBI" id="CHEBI:78844"/>
        <dbReference type="ChEBI" id="CHEBI:195366"/>
        <dbReference type="EC" id="2.1.2.9"/>
    </reaction>
</comment>
<evidence type="ECO:0000256" key="3">
    <source>
        <dbReference type="ARBA" id="ARBA00022679"/>
    </source>
</evidence>
<evidence type="ECO:0000256" key="2">
    <source>
        <dbReference type="ARBA" id="ARBA00012261"/>
    </source>
</evidence>
<dbReference type="Proteomes" id="UP000077421">
    <property type="component" value="Unassembled WGS sequence"/>
</dbReference>
<evidence type="ECO:0000259" key="6">
    <source>
        <dbReference type="Pfam" id="PF00551"/>
    </source>
</evidence>
<dbReference type="EMBL" id="LSUQ01000065">
    <property type="protein sequence ID" value="OAG92185.1"/>
    <property type="molecule type" value="Genomic_DNA"/>
</dbReference>
<feature type="domain" description="Formyl transferase C-terminal" evidence="7">
    <location>
        <begin position="199"/>
        <end position="296"/>
    </location>
</feature>
<sequence length="309" mass="33424">MGTTSFSVTILRALIERGATVVAAVTQPDRPTGRKRILTPPPVKIAAESYGIPVLQPVRIRDSAMLDEISQFDPTLLITAAYGQILPEALLSLPKYGALNVHASLLPKRRGGAPIQRAILEGDSVTGVTVMNMVKAMDAGAMWGKVYLPIDDQITYGELQDRLAEKGAELLVDLLPLILDQVIVARPQEDACVTFSSVLTRADEQLDFELDAIRVTQQIRALAPRPGAYTQVGDKVLKIWYATVEAGVDGAAQPGTVIELTDRGPRIACKSGTIIAESLQLEGKVIQSGREFQQGQRNLLGMQFTKIAK</sequence>
<dbReference type="AlphaFoldDB" id="A0A1V4ETC2"/>
<evidence type="ECO:0000313" key="11">
    <source>
        <dbReference type="Proteomes" id="UP000190229"/>
    </source>
</evidence>
<gene>
    <name evidence="5" type="primary">fmt</name>
    <name evidence="8" type="ORF">AYW79_13505</name>
    <name evidence="9" type="ORF">B2M26_07660</name>
</gene>
<accession>A0A1V4ETC2</accession>
<evidence type="ECO:0000256" key="4">
    <source>
        <dbReference type="ARBA" id="ARBA00022917"/>
    </source>
</evidence>
<evidence type="ECO:0000256" key="5">
    <source>
        <dbReference type="HAMAP-Rule" id="MF_00182"/>
    </source>
</evidence>
<comment type="similarity">
    <text evidence="1 5">Belongs to the Fmt family.</text>
</comment>
<dbReference type="InterPro" id="IPR011034">
    <property type="entry name" value="Formyl_transferase-like_C_sf"/>
</dbReference>
<dbReference type="InterPro" id="IPR002376">
    <property type="entry name" value="Formyl_transf_N"/>
</dbReference>
<feature type="domain" description="Formyl transferase N-terminal" evidence="6">
    <location>
        <begin position="2"/>
        <end position="173"/>
    </location>
</feature>
<evidence type="ECO:0000313" key="9">
    <source>
        <dbReference type="EMBL" id="OPG16183.1"/>
    </source>
</evidence>
<proteinExistence type="inferred from homology"/>
<reference evidence="8 10" key="1">
    <citation type="submission" date="2016-02" db="EMBL/GenBank/DDBJ databases">
        <title>Draft genome sequence of Acidibacillus ferrooxidans SLC66.</title>
        <authorList>
            <person name="Oliveira G."/>
            <person name="Nancucheo I."/>
            <person name="Dall'Agnol H."/>
            <person name="Johnson B."/>
            <person name="Oliveira R."/>
            <person name="Nunes G.L."/>
            <person name="Tzotzos G."/>
            <person name="Orellana S.C."/>
            <person name="Salim A.C."/>
            <person name="Araujo F.M."/>
        </authorList>
    </citation>
    <scope>NUCLEOTIDE SEQUENCE [LARGE SCALE GENOMIC DNA]</scope>
    <source>
        <strain evidence="8 10">SLC66</strain>
    </source>
</reference>
<keyword evidence="3 5" id="KW-0808">Transferase</keyword>
<dbReference type="EMBL" id="MWPS01000021">
    <property type="protein sequence ID" value="OPG16183.1"/>
    <property type="molecule type" value="Genomic_DNA"/>
</dbReference>
<dbReference type="InterPro" id="IPR044135">
    <property type="entry name" value="Met-tRNA-FMT_C"/>
</dbReference>
<dbReference type="InterPro" id="IPR036477">
    <property type="entry name" value="Formyl_transf_N_sf"/>
</dbReference>
<dbReference type="InterPro" id="IPR005794">
    <property type="entry name" value="Fmt"/>
</dbReference>
<dbReference type="GO" id="GO:0005829">
    <property type="term" value="C:cytosol"/>
    <property type="evidence" value="ECO:0007669"/>
    <property type="project" value="TreeGrafter"/>
</dbReference>
<evidence type="ECO:0000313" key="10">
    <source>
        <dbReference type="Proteomes" id="UP000077421"/>
    </source>
</evidence>
<name>A0A1V4ETC2_9BACL</name>
<feature type="binding site" evidence="5">
    <location>
        <begin position="104"/>
        <end position="107"/>
    </location>
    <ligand>
        <name>(6S)-5,6,7,8-tetrahydrofolate</name>
        <dbReference type="ChEBI" id="CHEBI:57453"/>
    </ligand>
</feature>
<evidence type="ECO:0000313" key="8">
    <source>
        <dbReference type="EMBL" id="OAG92185.1"/>
    </source>
</evidence>
<dbReference type="PANTHER" id="PTHR11138:SF5">
    <property type="entry name" value="METHIONYL-TRNA FORMYLTRANSFERASE, MITOCHONDRIAL"/>
    <property type="match status" value="1"/>
</dbReference>
<dbReference type="NCBIfam" id="TIGR00460">
    <property type="entry name" value="fmt"/>
    <property type="match status" value="1"/>
</dbReference>
<dbReference type="EC" id="2.1.2.9" evidence="2 5"/>
<dbReference type="Pfam" id="PF02911">
    <property type="entry name" value="Formyl_trans_C"/>
    <property type="match status" value="1"/>
</dbReference>
<reference evidence="9 11" key="2">
    <citation type="submission" date="2017-02" db="EMBL/GenBank/DDBJ databases">
        <title>Draft genome of Acidibacillus ferrooxidans Huett2.</title>
        <authorList>
            <person name="Schopf S."/>
        </authorList>
    </citation>
    <scope>NUCLEOTIDE SEQUENCE [LARGE SCALE GENOMIC DNA]</scope>
    <source>
        <strain evidence="9 11">Huett2</strain>
    </source>
</reference>
<comment type="caution">
    <text evidence="9">The sequence shown here is derived from an EMBL/GenBank/DDBJ whole genome shotgun (WGS) entry which is preliminary data.</text>
</comment>
<dbReference type="CDD" id="cd08704">
    <property type="entry name" value="Met_tRNA_FMT_C"/>
    <property type="match status" value="1"/>
</dbReference>
<keyword evidence="4 5" id="KW-0648">Protein biosynthesis</keyword>
<dbReference type="Pfam" id="PF00551">
    <property type="entry name" value="Formyl_trans_N"/>
    <property type="match status" value="1"/>
</dbReference>
<dbReference type="InterPro" id="IPR005793">
    <property type="entry name" value="Formyl_trans_C"/>
</dbReference>
<comment type="function">
    <text evidence="5">Attaches a formyl group to the free amino group of methionyl-tRNA(fMet). The formyl group appears to play a dual role in the initiator identity of N-formylmethionyl-tRNA by promoting its recognition by IF2 and preventing the misappropriation of this tRNA by the elongation apparatus.</text>
</comment>
<dbReference type="Proteomes" id="UP000190229">
    <property type="component" value="Unassembled WGS sequence"/>
</dbReference>
<dbReference type="CDD" id="cd08646">
    <property type="entry name" value="FMT_core_Met-tRNA-FMT_N"/>
    <property type="match status" value="1"/>
</dbReference>
<dbReference type="InterPro" id="IPR041711">
    <property type="entry name" value="Met-tRNA-FMT_N"/>
</dbReference>
<dbReference type="PANTHER" id="PTHR11138">
    <property type="entry name" value="METHIONYL-TRNA FORMYLTRANSFERASE"/>
    <property type="match status" value="1"/>
</dbReference>
<protein>
    <recommendedName>
        <fullName evidence="2 5">Methionyl-tRNA formyltransferase</fullName>
        <ecNumber evidence="2 5">2.1.2.9</ecNumber>
    </recommendedName>
</protein>
<organism evidence="9 11">
    <name type="scientific">Ferroacidibacillus organovorans</name>
    <dbReference type="NCBI Taxonomy" id="1765683"/>
    <lineage>
        <taxon>Bacteria</taxon>
        <taxon>Bacillati</taxon>
        <taxon>Bacillota</taxon>
        <taxon>Bacilli</taxon>
        <taxon>Bacillales</taxon>
        <taxon>Alicyclobacillaceae</taxon>
        <taxon>Ferroacidibacillus</taxon>
    </lineage>
</organism>
<dbReference type="GO" id="GO:0004479">
    <property type="term" value="F:methionyl-tRNA formyltransferase activity"/>
    <property type="evidence" value="ECO:0007669"/>
    <property type="project" value="UniProtKB-UniRule"/>
</dbReference>
<dbReference type="SUPFAM" id="SSF50486">
    <property type="entry name" value="FMT C-terminal domain-like"/>
    <property type="match status" value="1"/>
</dbReference>
<evidence type="ECO:0000259" key="7">
    <source>
        <dbReference type="Pfam" id="PF02911"/>
    </source>
</evidence>